<dbReference type="AlphaFoldDB" id="A0A5E4RZY9"/>
<comment type="similarity">
    <text evidence="4">Belongs to the anaerobic coproporphyrinogen-III oxidase family.</text>
</comment>
<dbReference type="Gene3D" id="3.30.750.200">
    <property type="match status" value="1"/>
</dbReference>
<keyword evidence="15" id="KW-0627">Porphyrin biosynthesis</keyword>
<dbReference type="Gene3D" id="1.10.10.920">
    <property type="match status" value="1"/>
</dbReference>
<dbReference type="GO" id="GO:0046872">
    <property type="term" value="F:metal ion binding"/>
    <property type="evidence" value="ECO:0007669"/>
    <property type="project" value="UniProtKB-KW"/>
</dbReference>
<dbReference type="Pfam" id="PF06969">
    <property type="entry name" value="HemN_C"/>
    <property type="match status" value="1"/>
</dbReference>
<keyword evidence="9" id="KW-0963">Cytoplasm</keyword>
<keyword evidence="11" id="KW-0479">Metal-binding</keyword>
<dbReference type="PROSITE" id="PS51918">
    <property type="entry name" value="RADICAL_SAM"/>
    <property type="match status" value="1"/>
</dbReference>
<dbReference type="UniPathway" id="UPA00251">
    <property type="reaction ID" value="UER00323"/>
</dbReference>
<keyword evidence="13" id="KW-0408">Iron</keyword>
<keyword evidence="12 20" id="KW-0560">Oxidoreductase</keyword>
<comment type="subunit">
    <text evidence="5">Monomer.</text>
</comment>
<dbReference type="InterPro" id="IPR010723">
    <property type="entry name" value="HemN_C"/>
</dbReference>
<dbReference type="GO" id="GO:0051539">
    <property type="term" value="F:4 iron, 4 sulfur cluster binding"/>
    <property type="evidence" value="ECO:0007669"/>
    <property type="project" value="UniProtKB-KW"/>
</dbReference>
<protein>
    <recommendedName>
        <fullName evidence="7">Oxygen-independent coproporphyrinogen III oxidase</fullName>
        <ecNumber evidence="6">1.3.98.3</ecNumber>
    </recommendedName>
    <alternativeName>
        <fullName evidence="16">Coproporphyrinogen III dehydrogenase</fullName>
    </alternativeName>
</protein>
<evidence type="ECO:0000256" key="11">
    <source>
        <dbReference type="ARBA" id="ARBA00022723"/>
    </source>
</evidence>
<keyword evidence="8" id="KW-0004">4Fe-4S</keyword>
<feature type="compositionally biased region" description="Low complexity" evidence="18">
    <location>
        <begin position="49"/>
        <end position="59"/>
    </location>
</feature>
<comment type="cofactor">
    <cofactor evidence="1">
        <name>[4Fe-4S] cluster</name>
        <dbReference type="ChEBI" id="CHEBI:49883"/>
    </cofactor>
</comment>
<evidence type="ECO:0000256" key="4">
    <source>
        <dbReference type="ARBA" id="ARBA00005493"/>
    </source>
</evidence>
<keyword evidence="21" id="KW-1185">Reference proteome</keyword>
<dbReference type="PANTHER" id="PTHR13932">
    <property type="entry name" value="COPROPORPHYRINIGEN III OXIDASE"/>
    <property type="match status" value="1"/>
</dbReference>
<evidence type="ECO:0000256" key="16">
    <source>
        <dbReference type="ARBA" id="ARBA00030263"/>
    </source>
</evidence>
<evidence type="ECO:0000256" key="14">
    <source>
        <dbReference type="ARBA" id="ARBA00023014"/>
    </source>
</evidence>
<evidence type="ECO:0000256" key="1">
    <source>
        <dbReference type="ARBA" id="ARBA00001966"/>
    </source>
</evidence>
<evidence type="ECO:0000256" key="18">
    <source>
        <dbReference type="SAM" id="MobiDB-lite"/>
    </source>
</evidence>
<dbReference type="FunFam" id="1.10.10.920:FF:000001">
    <property type="entry name" value="Coproporphyrinogen-III oxidase"/>
    <property type="match status" value="1"/>
</dbReference>
<evidence type="ECO:0000256" key="2">
    <source>
        <dbReference type="ARBA" id="ARBA00004496"/>
    </source>
</evidence>
<evidence type="ECO:0000256" key="5">
    <source>
        <dbReference type="ARBA" id="ARBA00011245"/>
    </source>
</evidence>
<evidence type="ECO:0000256" key="17">
    <source>
        <dbReference type="ARBA" id="ARBA00048321"/>
    </source>
</evidence>
<accession>A0A5E4RZY9</accession>
<keyword evidence="10" id="KW-0949">S-adenosyl-L-methionine</keyword>
<keyword evidence="14" id="KW-0411">Iron-sulfur</keyword>
<dbReference type="InterPro" id="IPR034505">
    <property type="entry name" value="Coproporphyrinogen-III_oxidase"/>
</dbReference>
<evidence type="ECO:0000256" key="6">
    <source>
        <dbReference type="ARBA" id="ARBA00011912"/>
    </source>
</evidence>
<dbReference type="InterPro" id="IPR058240">
    <property type="entry name" value="rSAM_sf"/>
</dbReference>
<reference evidence="20 21" key="1">
    <citation type="submission" date="2019-08" db="EMBL/GenBank/DDBJ databases">
        <authorList>
            <person name="Peeters C."/>
        </authorList>
    </citation>
    <scope>NUCLEOTIDE SEQUENCE [LARGE SCALE GENOMIC DNA]</scope>
    <source>
        <strain evidence="20 21">LMG 31115</strain>
    </source>
</reference>
<evidence type="ECO:0000256" key="7">
    <source>
        <dbReference type="ARBA" id="ARBA00020156"/>
    </source>
</evidence>
<name>A0A5E4RZY9_9BURK</name>
<comment type="subcellular location">
    <subcellularLocation>
        <location evidence="2">Cytoplasm</location>
    </subcellularLocation>
</comment>
<evidence type="ECO:0000256" key="12">
    <source>
        <dbReference type="ARBA" id="ARBA00023002"/>
    </source>
</evidence>
<dbReference type="GO" id="GO:0005737">
    <property type="term" value="C:cytoplasm"/>
    <property type="evidence" value="ECO:0007669"/>
    <property type="project" value="UniProtKB-SubCell"/>
</dbReference>
<gene>
    <name evidence="20" type="primary">hemN_2</name>
    <name evidence="20" type="ORF">PIN31115_00448</name>
</gene>
<dbReference type="GO" id="GO:0051989">
    <property type="term" value="F:coproporphyrinogen dehydrogenase activity"/>
    <property type="evidence" value="ECO:0007669"/>
    <property type="project" value="UniProtKB-EC"/>
</dbReference>
<dbReference type="SUPFAM" id="SSF102114">
    <property type="entry name" value="Radical SAM enzymes"/>
    <property type="match status" value="1"/>
</dbReference>
<evidence type="ECO:0000256" key="9">
    <source>
        <dbReference type="ARBA" id="ARBA00022490"/>
    </source>
</evidence>
<dbReference type="Pfam" id="PF04055">
    <property type="entry name" value="Radical_SAM"/>
    <property type="match status" value="1"/>
</dbReference>
<organism evidence="20 21">
    <name type="scientific">Pandoraea iniqua</name>
    <dbReference type="NCBI Taxonomy" id="2508288"/>
    <lineage>
        <taxon>Bacteria</taxon>
        <taxon>Pseudomonadati</taxon>
        <taxon>Pseudomonadota</taxon>
        <taxon>Betaproteobacteria</taxon>
        <taxon>Burkholderiales</taxon>
        <taxon>Burkholderiaceae</taxon>
        <taxon>Pandoraea</taxon>
    </lineage>
</organism>
<sequence>MSQFQGLSARFDAGHGPTVIAWLEWGITLVSGFVMHTLPPLSTPRAEDAPAPATPATPAADRKCQGTCPSCASRGSGASSDTSSDASSNAAPGTASASAVIAPPTSKTLPLRVDARLLGRYDVNGPRYTSYPTALQFNDDFGASDYARAAAQSKRSGKPLSLYVHVPFCDTVCFYCACTKIVTGNRAHADAYVARLHTEIARQASLLGAGRTLAQMHWGGGTPTFLSLEQIASLVDAIRRQFVMAPDDSAEYSIEIDPRSAGPASIRALRALGFNRLSIGVQDFDPRVQQAIHRVQPRALVEATLDAARECGIRSVNFDLIYGLPHQTPASFSKTLDAVIEMAPERLSVFSYAHLPQQFKMQRCLPDDLPAGPEKVALLQTIIARLTAAGYVYIGMDHFARPDDELARAQAAGTLHRNFQGYSTRADCDLIGVGMSSIGRIGDSYAQNAKTLRTYYEAIDAGGLAITRGVRLTDDDRLRRDVISRLMCHMSLNFEAIEQAHDIDFVAYFAAELGELADLAEDGLVAIDARGLRVLPAGRLLVRVIAQVFDSYRRSAANTRCAKVV</sequence>
<feature type="region of interest" description="Disordered" evidence="18">
    <location>
        <begin position="44"/>
        <end position="99"/>
    </location>
</feature>
<comment type="catalytic activity">
    <reaction evidence="17">
        <text>coproporphyrinogen III + 2 S-adenosyl-L-methionine = protoporphyrinogen IX + 2 5'-deoxyadenosine + 2 L-methionine + 2 CO2</text>
        <dbReference type="Rhea" id="RHEA:15425"/>
        <dbReference type="ChEBI" id="CHEBI:16526"/>
        <dbReference type="ChEBI" id="CHEBI:17319"/>
        <dbReference type="ChEBI" id="CHEBI:57307"/>
        <dbReference type="ChEBI" id="CHEBI:57309"/>
        <dbReference type="ChEBI" id="CHEBI:57844"/>
        <dbReference type="ChEBI" id="CHEBI:59789"/>
        <dbReference type="EC" id="1.3.98.3"/>
    </reaction>
</comment>
<dbReference type="EMBL" id="CABPSI010000001">
    <property type="protein sequence ID" value="VVD68012.1"/>
    <property type="molecule type" value="Genomic_DNA"/>
</dbReference>
<evidence type="ECO:0000313" key="20">
    <source>
        <dbReference type="EMBL" id="VVD68012.1"/>
    </source>
</evidence>
<dbReference type="GO" id="GO:0004109">
    <property type="term" value="F:coproporphyrinogen oxidase activity"/>
    <property type="evidence" value="ECO:0007669"/>
    <property type="project" value="InterPro"/>
</dbReference>
<proteinExistence type="inferred from homology"/>
<feature type="compositionally biased region" description="Low complexity" evidence="18">
    <location>
        <begin position="72"/>
        <end position="91"/>
    </location>
</feature>
<dbReference type="PANTHER" id="PTHR13932:SF6">
    <property type="entry name" value="OXYGEN-INDEPENDENT COPROPORPHYRINOGEN III OXIDASE"/>
    <property type="match status" value="1"/>
</dbReference>
<evidence type="ECO:0000256" key="3">
    <source>
        <dbReference type="ARBA" id="ARBA00004785"/>
    </source>
</evidence>
<evidence type="ECO:0000256" key="13">
    <source>
        <dbReference type="ARBA" id="ARBA00023004"/>
    </source>
</evidence>
<dbReference type="SFLD" id="SFLDS00029">
    <property type="entry name" value="Radical_SAM"/>
    <property type="match status" value="1"/>
</dbReference>
<dbReference type="Proteomes" id="UP000333828">
    <property type="component" value="Unassembled WGS sequence"/>
</dbReference>
<evidence type="ECO:0000313" key="21">
    <source>
        <dbReference type="Proteomes" id="UP000333828"/>
    </source>
</evidence>
<comment type="pathway">
    <text evidence="3">Porphyrin-containing compound metabolism; protoporphyrin-IX biosynthesis; protoporphyrinogen-IX from coproporphyrinogen-III (AdoMet route): step 1/1.</text>
</comment>
<dbReference type="SFLD" id="SFLDG01065">
    <property type="entry name" value="anaerobic_coproporphyrinogen-I"/>
    <property type="match status" value="1"/>
</dbReference>
<dbReference type="EC" id="1.3.98.3" evidence="6"/>
<dbReference type="InterPro" id="IPR007197">
    <property type="entry name" value="rSAM"/>
</dbReference>
<dbReference type="SMART" id="SM00729">
    <property type="entry name" value="Elp3"/>
    <property type="match status" value="1"/>
</dbReference>
<feature type="domain" description="Radical SAM core" evidence="19">
    <location>
        <begin position="154"/>
        <end position="389"/>
    </location>
</feature>
<dbReference type="GO" id="GO:0006782">
    <property type="term" value="P:protoporphyrinogen IX biosynthetic process"/>
    <property type="evidence" value="ECO:0007669"/>
    <property type="project" value="UniProtKB-UniPathway"/>
</dbReference>
<dbReference type="InterPro" id="IPR004558">
    <property type="entry name" value="Coprogen_oxidase_HemN"/>
</dbReference>
<evidence type="ECO:0000256" key="8">
    <source>
        <dbReference type="ARBA" id="ARBA00022485"/>
    </source>
</evidence>
<evidence type="ECO:0000256" key="10">
    <source>
        <dbReference type="ARBA" id="ARBA00022691"/>
    </source>
</evidence>
<evidence type="ECO:0000259" key="19">
    <source>
        <dbReference type="PROSITE" id="PS51918"/>
    </source>
</evidence>
<dbReference type="InterPro" id="IPR006638">
    <property type="entry name" value="Elp3/MiaA/NifB-like_rSAM"/>
</dbReference>
<evidence type="ECO:0000256" key="15">
    <source>
        <dbReference type="ARBA" id="ARBA00023244"/>
    </source>
</evidence>
<dbReference type="NCBIfam" id="TIGR00538">
    <property type="entry name" value="hemN"/>
    <property type="match status" value="1"/>
</dbReference>